<keyword evidence="2" id="KW-1185">Reference proteome</keyword>
<gene>
    <name evidence="1" type="ORF">BINO364_LOCUS3306</name>
</gene>
<reference evidence="1" key="1">
    <citation type="submission" date="2021-12" db="EMBL/GenBank/DDBJ databases">
        <authorList>
            <person name="Martin H S."/>
        </authorList>
    </citation>
    <scope>NUCLEOTIDE SEQUENCE</scope>
</reference>
<protein>
    <submittedName>
        <fullName evidence="1">Uncharacterized protein</fullName>
    </submittedName>
</protein>
<dbReference type="AlphaFoldDB" id="A0A8J9Y7S3"/>
<feature type="non-terminal residue" evidence="1">
    <location>
        <position position="110"/>
    </location>
</feature>
<accession>A0A8J9Y7S3</accession>
<organism evidence="1 2">
    <name type="scientific">Brenthis ino</name>
    <name type="common">lesser marbled fritillary</name>
    <dbReference type="NCBI Taxonomy" id="405034"/>
    <lineage>
        <taxon>Eukaryota</taxon>
        <taxon>Metazoa</taxon>
        <taxon>Ecdysozoa</taxon>
        <taxon>Arthropoda</taxon>
        <taxon>Hexapoda</taxon>
        <taxon>Insecta</taxon>
        <taxon>Pterygota</taxon>
        <taxon>Neoptera</taxon>
        <taxon>Endopterygota</taxon>
        <taxon>Lepidoptera</taxon>
        <taxon>Glossata</taxon>
        <taxon>Ditrysia</taxon>
        <taxon>Papilionoidea</taxon>
        <taxon>Nymphalidae</taxon>
        <taxon>Heliconiinae</taxon>
        <taxon>Argynnini</taxon>
        <taxon>Brenthis</taxon>
    </lineage>
</organism>
<evidence type="ECO:0000313" key="1">
    <source>
        <dbReference type="EMBL" id="CAH0716551.1"/>
    </source>
</evidence>
<evidence type="ECO:0000313" key="2">
    <source>
        <dbReference type="Proteomes" id="UP000838878"/>
    </source>
</evidence>
<name>A0A8J9Y7S3_9NEOP</name>
<dbReference type="Proteomes" id="UP000838878">
    <property type="component" value="Chromosome 11"/>
</dbReference>
<dbReference type="EMBL" id="OV170231">
    <property type="protein sequence ID" value="CAH0716551.1"/>
    <property type="molecule type" value="Genomic_DNA"/>
</dbReference>
<sequence length="110" mass="12112">MFIVLYNFIDLKNKRLWRFVADLVAAIQDPLYRQVCSALEVASSLQCIHIDHSRSSSPSSLYDAAPVETMASPVTADDLAILLLLLTIMQSERKDSHSTGAASCKLDGEL</sequence>
<proteinExistence type="predicted"/>